<comment type="similarity">
    <text evidence="2">Belongs to the bacterial solute-binding protein 5 family.</text>
</comment>
<dbReference type="GO" id="GO:1904680">
    <property type="term" value="F:peptide transmembrane transporter activity"/>
    <property type="evidence" value="ECO:0007669"/>
    <property type="project" value="TreeGrafter"/>
</dbReference>
<dbReference type="GO" id="GO:0043190">
    <property type="term" value="C:ATP-binding cassette (ABC) transporter complex"/>
    <property type="evidence" value="ECO:0007669"/>
    <property type="project" value="InterPro"/>
</dbReference>
<dbReference type="PANTHER" id="PTHR30290">
    <property type="entry name" value="PERIPLASMIC BINDING COMPONENT OF ABC TRANSPORTER"/>
    <property type="match status" value="1"/>
</dbReference>
<dbReference type="InterPro" id="IPR039424">
    <property type="entry name" value="SBP_5"/>
</dbReference>
<comment type="subcellular location">
    <subcellularLocation>
        <location evidence="1">Periplasm</location>
    </subcellularLocation>
</comment>
<dbReference type="Proteomes" id="UP000186143">
    <property type="component" value="Unassembled WGS sequence"/>
</dbReference>
<dbReference type="CDD" id="cd08500">
    <property type="entry name" value="PBP2_NikA_DppA_OppA_like_4"/>
    <property type="match status" value="1"/>
</dbReference>
<name>A0A1Q9AC72_9HYPH</name>
<comment type="caution">
    <text evidence="5">The sequence shown here is derived from an EMBL/GenBank/DDBJ whole genome shotgun (WGS) entry which is preliminary data.</text>
</comment>
<dbReference type="AlphaFoldDB" id="A0A1Q9AC72"/>
<evidence type="ECO:0000313" key="5">
    <source>
        <dbReference type="EMBL" id="OLP52492.1"/>
    </source>
</evidence>
<dbReference type="STRING" id="1672749.BJF92_02645"/>
<evidence type="ECO:0000313" key="6">
    <source>
        <dbReference type="Proteomes" id="UP000186143"/>
    </source>
</evidence>
<reference evidence="5 6" key="1">
    <citation type="submission" date="2016-09" db="EMBL/GenBank/DDBJ databases">
        <title>Rhizobium sp. nov., a novel species isolated from the rice rhizosphere.</title>
        <authorList>
            <person name="Zhao J."/>
            <person name="Zhang X."/>
        </authorList>
    </citation>
    <scope>NUCLEOTIDE SEQUENCE [LARGE SCALE GENOMIC DNA]</scope>
    <source>
        <strain evidence="5 6">MH17</strain>
    </source>
</reference>
<dbReference type="SUPFAM" id="SSF53850">
    <property type="entry name" value="Periplasmic binding protein-like II"/>
    <property type="match status" value="1"/>
</dbReference>
<dbReference type="OrthoDB" id="9803988at2"/>
<dbReference type="PANTHER" id="PTHR30290:SF62">
    <property type="entry name" value="OLIGOPEPTIDE ABC TRANSPORTER, PERIPLASMIC OLIGOPEPTIDE-BINDING PROTEIN"/>
    <property type="match status" value="1"/>
</dbReference>
<evidence type="ECO:0000259" key="4">
    <source>
        <dbReference type="Pfam" id="PF00496"/>
    </source>
</evidence>
<evidence type="ECO:0000256" key="1">
    <source>
        <dbReference type="ARBA" id="ARBA00004418"/>
    </source>
</evidence>
<dbReference type="Pfam" id="PF00496">
    <property type="entry name" value="SBP_bac_5"/>
    <property type="match status" value="1"/>
</dbReference>
<dbReference type="Gene3D" id="3.10.105.10">
    <property type="entry name" value="Dipeptide-binding Protein, Domain 3"/>
    <property type="match status" value="1"/>
</dbReference>
<dbReference type="RefSeq" id="WP_075637315.1">
    <property type="nucleotide sequence ID" value="NZ_MKIO01000048.1"/>
</dbReference>
<dbReference type="InterPro" id="IPR000914">
    <property type="entry name" value="SBP_5_dom"/>
</dbReference>
<dbReference type="GO" id="GO:0015833">
    <property type="term" value="P:peptide transport"/>
    <property type="evidence" value="ECO:0007669"/>
    <property type="project" value="TreeGrafter"/>
</dbReference>
<feature type="domain" description="Solute-binding protein family 5" evidence="4">
    <location>
        <begin position="107"/>
        <end position="510"/>
    </location>
</feature>
<evidence type="ECO:0000256" key="3">
    <source>
        <dbReference type="SAM" id="SignalP"/>
    </source>
</evidence>
<proteinExistence type="inferred from homology"/>
<feature type="signal peptide" evidence="3">
    <location>
        <begin position="1"/>
        <end position="21"/>
    </location>
</feature>
<organism evidence="5 6">
    <name type="scientific">Xaviernesmea rhizosphaerae</name>
    <dbReference type="NCBI Taxonomy" id="1672749"/>
    <lineage>
        <taxon>Bacteria</taxon>
        <taxon>Pseudomonadati</taxon>
        <taxon>Pseudomonadota</taxon>
        <taxon>Alphaproteobacteria</taxon>
        <taxon>Hyphomicrobiales</taxon>
        <taxon>Rhizobiaceae</taxon>
        <taxon>Rhizobium/Agrobacterium group</taxon>
        <taxon>Xaviernesmea</taxon>
    </lineage>
</organism>
<evidence type="ECO:0000256" key="2">
    <source>
        <dbReference type="ARBA" id="ARBA00005695"/>
    </source>
</evidence>
<dbReference type="Gene3D" id="3.40.190.10">
    <property type="entry name" value="Periplasmic binding protein-like II"/>
    <property type="match status" value="1"/>
</dbReference>
<dbReference type="EMBL" id="MKIO01000048">
    <property type="protein sequence ID" value="OLP52492.1"/>
    <property type="molecule type" value="Genomic_DNA"/>
</dbReference>
<sequence>MITRRLTLSLLAGAALTPAFTRLSRAAGTPGDEPQPLAEAVTKGEMPPMAERVPKAPRVINLAAMGRKPGVYGGTVRMIIGSQKDIRLMTINGYARLVGYTQELQFQADILERYEEEEGRIFTFHLREGHRWSDGHPVTSEDFRYTWEDVVLNEDLRKGGVQRELLAEGKPPRFEVIDERTVRYSWDAPNPDFLPSLAAASPLTLLLPAHYMKQFHKKYVSEDDLKAKMKAARVKKWADLHIKMSRQYRPENPDLPTLDPWRNTTALPAEQFIFDRNPYFHRVDENGRQLPYIDRFVLNISSAGIIPAKAGAGEADLQVSGIDFIDYAFLKDSEKRYPVKVNLWKRTLGSRVALLPNLNCGDPVWQGLFRDVRMRRALSLAINRHEINMAAFYGLGKESADTILPESPLFRPEYAKAWSSYDPATANRLLDELGLTDRDGDGMRLLPDGRVARIVVETAGESNLDTDVLELITDHWAKVGIPLFIKTSQREVFRNRAMGGDIMMAMWLGLDNGVPTADMNPGELAPSADSQLQWPVWGMHHLSLGQFGHAPELPEAQKLVDLLKEWKRTTTTLERAAIWHEMLAIYTDQVFSIGIVNGTLQPLVYSARMNNVPENGLYGFEPTCYLGIYMMDTFWYGDSVS</sequence>
<keyword evidence="3" id="KW-0732">Signal</keyword>
<gene>
    <name evidence="5" type="ORF">BJF92_02645</name>
</gene>
<protein>
    <submittedName>
        <fullName evidence="5">Peptide ABC transporter substrate-binding protein</fullName>
    </submittedName>
</protein>
<dbReference type="GO" id="GO:0030288">
    <property type="term" value="C:outer membrane-bounded periplasmic space"/>
    <property type="evidence" value="ECO:0007669"/>
    <property type="project" value="UniProtKB-ARBA"/>
</dbReference>
<accession>A0A1Q9AC72</accession>
<feature type="chain" id="PRO_5012322105" evidence="3">
    <location>
        <begin position="22"/>
        <end position="641"/>
    </location>
</feature>